<proteinExistence type="inferred from homology"/>
<evidence type="ECO:0000313" key="8">
    <source>
        <dbReference type="EMBL" id="AUN93920.1"/>
    </source>
</evidence>
<keyword evidence="4" id="KW-0479">Metal-binding</keyword>
<comment type="subcellular location">
    <subcellularLocation>
        <location evidence="1">Cell envelope</location>
    </subcellularLocation>
</comment>
<evidence type="ECO:0000256" key="3">
    <source>
        <dbReference type="ARBA" id="ARBA00022448"/>
    </source>
</evidence>
<dbReference type="Pfam" id="PF01297">
    <property type="entry name" value="ZnuA"/>
    <property type="match status" value="1"/>
</dbReference>
<feature type="chain" id="PRO_5014382191" evidence="7">
    <location>
        <begin position="23"/>
        <end position="299"/>
    </location>
</feature>
<dbReference type="AlphaFoldDB" id="A0A2I6S3T4"/>
<evidence type="ECO:0000256" key="6">
    <source>
        <dbReference type="RuleBase" id="RU003512"/>
    </source>
</evidence>
<protein>
    <submittedName>
        <fullName evidence="8">Metal ABC transporter substrate-binding protein</fullName>
    </submittedName>
</protein>
<dbReference type="InterPro" id="IPR050492">
    <property type="entry name" value="Bact_metal-bind_prot9"/>
</dbReference>
<dbReference type="PANTHER" id="PTHR42953">
    <property type="entry name" value="HIGH-AFFINITY ZINC UPTAKE SYSTEM PROTEIN ZNUA-RELATED"/>
    <property type="match status" value="1"/>
</dbReference>
<dbReference type="InterPro" id="IPR006127">
    <property type="entry name" value="ZnuA-like"/>
</dbReference>
<accession>A0A2I6S3T4</accession>
<dbReference type="InterPro" id="IPR006128">
    <property type="entry name" value="Lipoprotein_PsaA-like"/>
</dbReference>
<dbReference type="GO" id="GO:0030001">
    <property type="term" value="P:metal ion transport"/>
    <property type="evidence" value="ECO:0007669"/>
    <property type="project" value="InterPro"/>
</dbReference>
<dbReference type="EMBL" id="CP025682">
    <property type="protein sequence ID" value="AUN93920.1"/>
    <property type="molecule type" value="Genomic_DNA"/>
</dbReference>
<dbReference type="OrthoDB" id="9793396at2"/>
<keyword evidence="5 7" id="KW-0732">Signal</keyword>
<dbReference type="KEGG" id="atw:C0099_02545"/>
<dbReference type="InterPro" id="IPR006129">
    <property type="entry name" value="AdhesinB"/>
</dbReference>
<evidence type="ECO:0000256" key="4">
    <source>
        <dbReference type="ARBA" id="ARBA00022723"/>
    </source>
</evidence>
<name>A0A2I6S3T4_9RHOO</name>
<dbReference type="RefSeq" id="WP_102245994.1">
    <property type="nucleotide sequence ID" value="NZ_CP025682.1"/>
</dbReference>
<dbReference type="SUPFAM" id="SSF53807">
    <property type="entry name" value="Helical backbone' metal receptor"/>
    <property type="match status" value="1"/>
</dbReference>
<dbReference type="GO" id="GO:0007155">
    <property type="term" value="P:cell adhesion"/>
    <property type="evidence" value="ECO:0007669"/>
    <property type="project" value="InterPro"/>
</dbReference>
<dbReference type="Gene3D" id="3.40.50.1980">
    <property type="entry name" value="Nitrogenase molybdenum iron protein domain"/>
    <property type="match status" value="2"/>
</dbReference>
<evidence type="ECO:0000313" key="9">
    <source>
        <dbReference type="Proteomes" id="UP000242205"/>
    </source>
</evidence>
<gene>
    <name evidence="8" type="ORF">C0099_02545</name>
</gene>
<keyword evidence="9" id="KW-1185">Reference proteome</keyword>
<dbReference type="PANTHER" id="PTHR42953:SF1">
    <property type="entry name" value="METAL-BINDING PROTEIN HI_0362-RELATED"/>
    <property type="match status" value="1"/>
</dbReference>
<dbReference type="GO" id="GO:0046872">
    <property type="term" value="F:metal ion binding"/>
    <property type="evidence" value="ECO:0007669"/>
    <property type="project" value="UniProtKB-KW"/>
</dbReference>
<evidence type="ECO:0000256" key="1">
    <source>
        <dbReference type="ARBA" id="ARBA00004196"/>
    </source>
</evidence>
<reference evidence="8 9" key="1">
    <citation type="submission" date="2018-01" db="EMBL/GenBank/DDBJ databases">
        <authorList>
            <person name="Fu G.-Y."/>
        </authorList>
    </citation>
    <scope>NUCLEOTIDE SEQUENCE [LARGE SCALE GENOMIC DNA]</scope>
    <source>
        <strain evidence="8 9">SY39</strain>
    </source>
</reference>
<evidence type="ECO:0000256" key="2">
    <source>
        <dbReference type="ARBA" id="ARBA00011028"/>
    </source>
</evidence>
<evidence type="ECO:0000256" key="7">
    <source>
        <dbReference type="SAM" id="SignalP"/>
    </source>
</evidence>
<sequence length="299" mass="31953">MKALLRALLLAIVASFAQPLFAAELRVVTSFSILADLVRQIGGDRVQVTSLVDFDGDAHAWQPRPSDARAVLDADLIVANGLGFDAWLERLAESSGARRPVIASTGARTLEHDDGHDHHGHDHGALDPHAWQDVGNARVYAANIAAALVASDPAGAPVYREHLTRFDAELAALDAEIRERLADVPEHARKVVTSHDAFNYFGAAYGVRFVAAAGVGSQSEVSAAAMARLIRQLRREKAPVVFLENVNDPRLIERIGAEAGARVGGTLYSDALSSPDGPAPTYAAMMRHNLETLLAGLQP</sequence>
<evidence type="ECO:0000256" key="5">
    <source>
        <dbReference type="ARBA" id="ARBA00022729"/>
    </source>
</evidence>
<comment type="similarity">
    <text evidence="2 6">Belongs to the bacterial solute-binding protein 9 family.</text>
</comment>
<dbReference type="Proteomes" id="UP000242205">
    <property type="component" value="Chromosome"/>
</dbReference>
<dbReference type="PRINTS" id="PR00691">
    <property type="entry name" value="ADHESINB"/>
</dbReference>
<dbReference type="GO" id="GO:0030313">
    <property type="term" value="C:cell envelope"/>
    <property type="evidence" value="ECO:0007669"/>
    <property type="project" value="UniProtKB-SubCell"/>
</dbReference>
<dbReference type="PRINTS" id="PR00690">
    <property type="entry name" value="ADHESNFAMILY"/>
</dbReference>
<organism evidence="8 9">
    <name type="scientific">Pseudazoarcus pumilus</name>
    <dbReference type="NCBI Taxonomy" id="2067960"/>
    <lineage>
        <taxon>Bacteria</taxon>
        <taxon>Pseudomonadati</taxon>
        <taxon>Pseudomonadota</taxon>
        <taxon>Betaproteobacteria</taxon>
        <taxon>Rhodocyclales</taxon>
        <taxon>Zoogloeaceae</taxon>
        <taxon>Pseudazoarcus</taxon>
    </lineage>
</organism>
<keyword evidence="3 6" id="KW-0813">Transport</keyword>
<feature type="signal peptide" evidence="7">
    <location>
        <begin position="1"/>
        <end position="22"/>
    </location>
</feature>